<reference evidence="2" key="1">
    <citation type="submission" date="2019-12" db="EMBL/GenBank/DDBJ databases">
        <authorList>
            <person name="zhang j."/>
            <person name="sun C.M."/>
        </authorList>
    </citation>
    <scope>NUCLEOTIDE SEQUENCE</scope>
    <source>
        <strain evidence="2">NS-1</strain>
    </source>
</reference>
<dbReference type="RefSeq" id="WP_230868367.1">
    <property type="nucleotide sequence ID" value="NZ_CP046640.1"/>
</dbReference>
<evidence type="ECO:0000256" key="1">
    <source>
        <dbReference type="SAM" id="Phobius"/>
    </source>
</evidence>
<keyword evidence="3" id="KW-1185">Reference proteome</keyword>
<gene>
    <name evidence="2" type="ORF">GM661_01035</name>
</gene>
<dbReference type="Proteomes" id="UP000665020">
    <property type="component" value="Chromosome"/>
</dbReference>
<protein>
    <submittedName>
        <fullName evidence="2">Uncharacterized protein</fullName>
    </submittedName>
</protein>
<dbReference type="KEGG" id="ifn:GM661_01035"/>
<sequence length="83" mass="9953">MNLFFKICLILLGCFFLGLLILYVTILFSTEKVREIPIIIEQEPDKLISRFYYSKHLNREGVNNGDKYYLSRESKRRLLADRY</sequence>
<keyword evidence="1" id="KW-1133">Transmembrane helix</keyword>
<proteinExistence type="predicted"/>
<accession>A0A8A7K4P1</accession>
<dbReference type="EMBL" id="CP046640">
    <property type="protein sequence ID" value="QTL96656.1"/>
    <property type="molecule type" value="Genomic_DNA"/>
</dbReference>
<organism evidence="2 3">
    <name type="scientific">Iocasia fonsfrigidae</name>
    <dbReference type="NCBI Taxonomy" id="2682810"/>
    <lineage>
        <taxon>Bacteria</taxon>
        <taxon>Bacillati</taxon>
        <taxon>Bacillota</taxon>
        <taxon>Clostridia</taxon>
        <taxon>Halanaerobiales</taxon>
        <taxon>Halanaerobiaceae</taxon>
        <taxon>Iocasia</taxon>
    </lineage>
</organism>
<feature type="transmembrane region" description="Helical" evidence="1">
    <location>
        <begin position="7"/>
        <end position="28"/>
    </location>
</feature>
<dbReference type="AlphaFoldDB" id="A0A8A7K4P1"/>
<keyword evidence="1" id="KW-0472">Membrane</keyword>
<evidence type="ECO:0000313" key="2">
    <source>
        <dbReference type="EMBL" id="QTL96656.1"/>
    </source>
</evidence>
<name>A0A8A7K4P1_9FIRM</name>
<evidence type="ECO:0000313" key="3">
    <source>
        <dbReference type="Proteomes" id="UP000665020"/>
    </source>
</evidence>
<keyword evidence="1" id="KW-0812">Transmembrane</keyword>